<evidence type="ECO:0000313" key="2">
    <source>
        <dbReference type="Proteomes" id="UP000621631"/>
    </source>
</evidence>
<protein>
    <submittedName>
        <fullName evidence="1">Uncharacterized protein</fullName>
    </submittedName>
</protein>
<dbReference type="EMBL" id="JACWEZ010000004">
    <property type="protein sequence ID" value="MBD1222777.1"/>
    <property type="molecule type" value="Genomic_DNA"/>
</dbReference>
<gene>
    <name evidence="1" type="ORF">IC602_09150</name>
</gene>
<reference evidence="1 2" key="1">
    <citation type="submission" date="2020-09" db="EMBL/GenBank/DDBJ databases">
        <title>Draft Genome Sequences of Oil-Oxidizing Bacteria Halomonas titanicae, Marinobacter lutaoensis, and Virgibacillus halodenitrificans Isolated from Highly Saline Environments.</title>
        <authorList>
            <person name="Grouzdev D.S."/>
            <person name="Sokolova D.S."/>
            <person name="Semenova E.M."/>
            <person name="Borzenkov I.A."/>
            <person name="Bidzhieva S.K."/>
            <person name="Poltaraus A.B."/>
            <person name="Nazina T.N."/>
        </authorList>
    </citation>
    <scope>NUCLEOTIDE SEQUENCE [LARGE SCALE GENOMIC DNA]</scope>
    <source>
        <strain evidence="1 2">VKM B-3472D</strain>
    </source>
</reference>
<proteinExistence type="predicted"/>
<organism evidence="1 2">
    <name type="scientific">Virgibacillus halodenitrificans</name>
    <name type="common">Bacillus halodenitrificans</name>
    <dbReference type="NCBI Taxonomy" id="1482"/>
    <lineage>
        <taxon>Bacteria</taxon>
        <taxon>Bacillati</taxon>
        <taxon>Bacillota</taxon>
        <taxon>Bacilli</taxon>
        <taxon>Bacillales</taxon>
        <taxon>Bacillaceae</taxon>
        <taxon>Virgibacillus</taxon>
    </lineage>
</organism>
<sequence>MKKLFLAAETDLESLDQVMVIRADNEEEARQFAIHKWSETNSKMDYFREFVNEGKDCPAFSINEKLLQDEDGNYNPDIDNKQYLANVNELFKFNPMYGMHYLDYVNGDYPPNFSDDFFEYVCSRLCEMGEWCSFDVREL</sequence>
<evidence type="ECO:0000313" key="1">
    <source>
        <dbReference type="EMBL" id="MBD1222777.1"/>
    </source>
</evidence>
<name>A0ABR7VLH7_VIRHA</name>
<keyword evidence="2" id="KW-1185">Reference proteome</keyword>
<dbReference type="Proteomes" id="UP000621631">
    <property type="component" value="Unassembled WGS sequence"/>
</dbReference>
<accession>A0ABR7VLH7</accession>
<dbReference type="RefSeq" id="WP_189777984.1">
    <property type="nucleotide sequence ID" value="NZ_JACWEZ010000004.1"/>
</dbReference>
<comment type="caution">
    <text evidence="1">The sequence shown here is derived from an EMBL/GenBank/DDBJ whole genome shotgun (WGS) entry which is preliminary data.</text>
</comment>